<dbReference type="InterPro" id="IPR011051">
    <property type="entry name" value="RmlC_Cupin_sf"/>
</dbReference>
<dbReference type="GO" id="GO:0005829">
    <property type="term" value="C:cytosol"/>
    <property type="evidence" value="ECO:0007669"/>
    <property type="project" value="TreeGrafter"/>
</dbReference>
<evidence type="ECO:0000259" key="2">
    <source>
        <dbReference type="PROSITE" id="PS50943"/>
    </source>
</evidence>
<dbReference type="AlphaFoldDB" id="A0AAE9YAD9"/>
<dbReference type="CDD" id="cd00093">
    <property type="entry name" value="HTH_XRE"/>
    <property type="match status" value="1"/>
</dbReference>
<keyword evidence="1" id="KW-0238">DNA-binding</keyword>
<dbReference type="SMART" id="SM00530">
    <property type="entry name" value="HTH_XRE"/>
    <property type="match status" value="1"/>
</dbReference>
<dbReference type="PANTHER" id="PTHR46797:SF1">
    <property type="entry name" value="METHYLPHOSPHONATE SYNTHASE"/>
    <property type="match status" value="1"/>
</dbReference>
<gene>
    <name evidence="3" type="ORF">PO878_02060</name>
</gene>
<dbReference type="Gene3D" id="2.60.120.10">
    <property type="entry name" value="Jelly Rolls"/>
    <property type="match status" value="1"/>
</dbReference>
<dbReference type="Pfam" id="PF07883">
    <property type="entry name" value="Cupin_2"/>
    <property type="match status" value="1"/>
</dbReference>
<sequence length="188" mass="19994">MAPDDDPDFEARVRARIRALRTDAGLSLETLGRRAGMSASLLSRLESGARRLSVDHLAALARALGVSVDALLDVASADPRIHPVAHEGEGMTWWPLGHGADGAPMAFKVRITPTRDRPAPRTHPGHDWLYVLSGRLLLHLSGVDHVLTANEAAEFPTTEPHLLAAVGGPCEILTVFGPGGQGIHLHGT</sequence>
<dbReference type="RefSeq" id="WP_272737024.1">
    <property type="nucleotide sequence ID" value="NZ_CP116942.1"/>
</dbReference>
<dbReference type="InterPro" id="IPR050807">
    <property type="entry name" value="TransReg_Diox_bact_type"/>
</dbReference>
<organism evidence="3 4">
    <name type="scientific">Iamia majanohamensis</name>
    <dbReference type="NCBI Taxonomy" id="467976"/>
    <lineage>
        <taxon>Bacteria</taxon>
        <taxon>Bacillati</taxon>
        <taxon>Actinomycetota</taxon>
        <taxon>Acidimicrobiia</taxon>
        <taxon>Acidimicrobiales</taxon>
        <taxon>Iamiaceae</taxon>
        <taxon>Iamia</taxon>
    </lineage>
</organism>
<evidence type="ECO:0000313" key="4">
    <source>
        <dbReference type="Proteomes" id="UP001216390"/>
    </source>
</evidence>
<dbReference type="GO" id="GO:0003677">
    <property type="term" value="F:DNA binding"/>
    <property type="evidence" value="ECO:0007669"/>
    <property type="project" value="UniProtKB-KW"/>
</dbReference>
<dbReference type="Pfam" id="PF01381">
    <property type="entry name" value="HTH_3"/>
    <property type="match status" value="1"/>
</dbReference>
<dbReference type="Gene3D" id="1.10.260.40">
    <property type="entry name" value="lambda repressor-like DNA-binding domains"/>
    <property type="match status" value="1"/>
</dbReference>
<dbReference type="KEGG" id="ima:PO878_02060"/>
<dbReference type="InterPro" id="IPR001387">
    <property type="entry name" value="Cro/C1-type_HTH"/>
</dbReference>
<proteinExistence type="predicted"/>
<dbReference type="SUPFAM" id="SSF47413">
    <property type="entry name" value="lambda repressor-like DNA-binding domains"/>
    <property type="match status" value="1"/>
</dbReference>
<name>A0AAE9YAD9_9ACTN</name>
<feature type="domain" description="HTH cro/C1-type" evidence="2">
    <location>
        <begin position="17"/>
        <end position="71"/>
    </location>
</feature>
<dbReference type="CDD" id="cd02209">
    <property type="entry name" value="cupin_XRE_C"/>
    <property type="match status" value="1"/>
</dbReference>
<reference evidence="3" key="1">
    <citation type="submission" date="2023-01" db="EMBL/GenBank/DDBJ databases">
        <title>The diversity of Class Acidimicrobiia in South China Sea sediment environments and the proposal of Iamia marina sp. nov., a novel species of the genus Iamia.</title>
        <authorList>
            <person name="He Y."/>
            <person name="Tian X."/>
        </authorList>
    </citation>
    <scope>NUCLEOTIDE SEQUENCE</scope>
    <source>
        <strain evidence="3">DSM 19957</strain>
    </source>
</reference>
<dbReference type="PANTHER" id="PTHR46797">
    <property type="entry name" value="HTH-TYPE TRANSCRIPTIONAL REGULATOR"/>
    <property type="match status" value="1"/>
</dbReference>
<dbReference type="Proteomes" id="UP001216390">
    <property type="component" value="Chromosome"/>
</dbReference>
<dbReference type="InterPro" id="IPR013096">
    <property type="entry name" value="Cupin_2"/>
</dbReference>
<dbReference type="InterPro" id="IPR014710">
    <property type="entry name" value="RmlC-like_jellyroll"/>
</dbReference>
<protein>
    <submittedName>
        <fullName evidence="3">XRE family transcriptional regulator</fullName>
    </submittedName>
</protein>
<keyword evidence="4" id="KW-1185">Reference proteome</keyword>
<dbReference type="InterPro" id="IPR010982">
    <property type="entry name" value="Lambda_DNA-bd_dom_sf"/>
</dbReference>
<dbReference type="PROSITE" id="PS50943">
    <property type="entry name" value="HTH_CROC1"/>
    <property type="match status" value="1"/>
</dbReference>
<dbReference type="EMBL" id="CP116942">
    <property type="protein sequence ID" value="WCO67503.1"/>
    <property type="molecule type" value="Genomic_DNA"/>
</dbReference>
<accession>A0AAE9YAD9</accession>
<dbReference type="GO" id="GO:0003700">
    <property type="term" value="F:DNA-binding transcription factor activity"/>
    <property type="evidence" value="ECO:0007669"/>
    <property type="project" value="TreeGrafter"/>
</dbReference>
<evidence type="ECO:0000313" key="3">
    <source>
        <dbReference type="EMBL" id="WCO67503.1"/>
    </source>
</evidence>
<dbReference type="SUPFAM" id="SSF51182">
    <property type="entry name" value="RmlC-like cupins"/>
    <property type="match status" value="1"/>
</dbReference>
<evidence type="ECO:0000256" key="1">
    <source>
        <dbReference type="ARBA" id="ARBA00023125"/>
    </source>
</evidence>